<keyword evidence="1" id="KW-1133">Transmembrane helix</keyword>
<evidence type="ECO:0000313" key="3">
    <source>
        <dbReference type="Proteomes" id="UP001305779"/>
    </source>
</evidence>
<dbReference type="Proteomes" id="UP001305779">
    <property type="component" value="Unassembled WGS sequence"/>
</dbReference>
<protein>
    <recommendedName>
        <fullName evidence="4">MARVEL domain-containing protein</fullName>
    </recommendedName>
</protein>
<keyword evidence="1" id="KW-0812">Transmembrane</keyword>
<proteinExistence type="predicted"/>
<accession>A0ABR0EN44</accession>
<sequence length="242" mass="26961">MSANLITLLVPAGLPQLWKDGHKAFAIKLISRTLQCLFAIIVIILYAVDLAKFSSANAGAPAAWIFAEVVATASLITCALHYFYTLESGWWTILDFVLCVLWSAQAGYFGTCFLQDDDRNIPFEIENITNRQNMKGGAGMGLACVILWLATFVQALVMRCKLHRKKRVNRKRIDRTIETVQVHCAVGRAMFPEERQISTRGDGNDKAENLPTYKEATTTQALAKQREALGLYDDGTRQNGDQ</sequence>
<keyword evidence="3" id="KW-1185">Reference proteome</keyword>
<feature type="transmembrane region" description="Helical" evidence="1">
    <location>
        <begin position="138"/>
        <end position="157"/>
    </location>
</feature>
<gene>
    <name evidence="2" type="ORF">PRZ48_006117</name>
</gene>
<keyword evidence="1" id="KW-0472">Membrane</keyword>
<organism evidence="2 3">
    <name type="scientific">Zasmidium cellare</name>
    <name type="common">Wine cellar mold</name>
    <name type="synonym">Racodium cellare</name>
    <dbReference type="NCBI Taxonomy" id="395010"/>
    <lineage>
        <taxon>Eukaryota</taxon>
        <taxon>Fungi</taxon>
        <taxon>Dikarya</taxon>
        <taxon>Ascomycota</taxon>
        <taxon>Pezizomycotina</taxon>
        <taxon>Dothideomycetes</taxon>
        <taxon>Dothideomycetidae</taxon>
        <taxon>Mycosphaerellales</taxon>
        <taxon>Mycosphaerellaceae</taxon>
        <taxon>Zasmidium</taxon>
    </lineage>
</organism>
<evidence type="ECO:0000256" key="1">
    <source>
        <dbReference type="SAM" id="Phobius"/>
    </source>
</evidence>
<dbReference type="PANTHER" id="PTHR42083:SF1">
    <property type="entry name" value="MARVEL DOMAIN-CONTAINING PROTEIN"/>
    <property type="match status" value="1"/>
</dbReference>
<name>A0ABR0EN44_ZASCE</name>
<comment type="caution">
    <text evidence="2">The sequence shown here is derived from an EMBL/GenBank/DDBJ whole genome shotgun (WGS) entry which is preliminary data.</text>
</comment>
<evidence type="ECO:0000313" key="2">
    <source>
        <dbReference type="EMBL" id="KAK4502691.1"/>
    </source>
</evidence>
<reference evidence="2 3" key="1">
    <citation type="journal article" date="2023" name="G3 (Bethesda)">
        <title>A chromosome-level genome assembly of Zasmidium syzygii isolated from banana leaves.</title>
        <authorList>
            <person name="van Westerhoven A.C."/>
            <person name="Mehrabi R."/>
            <person name="Talebi R."/>
            <person name="Steentjes M.B.F."/>
            <person name="Corcolon B."/>
            <person name="Chong P.A."/>
            <person name="Kema G.H.J."/>
            <person name="Seidl M.F."/>
        </authorList>
    </citation>
    <scope>NUCLEOTIDE SEQUENCE [LARGE SCALE GENOMIC DNA]</scope>
    <source>
        <strain evidence="2 3">P124</strain>
    </source>
</reference>
<feature type="transmembrane region" description="Helical" evidence="1">
    <location>
        <begin position="90"/>
        <end position="110"/>
    </location>
</feature>
<dbReference type="EMBL" id="JAXOVC010000004">
    <property type="protein sequence ID" value="KAK4502691.1"/>
    <property type="molecule type" value="Genomic_DNA"/>
</dbReference>
<feature type="transmembrane region" description="Helical" evidence="1">
    <location>
        <begin position="29"/>
        <end position="48"/>
    </location>
</feature>
<feature type="transmembrane region" description="Helical" evidence="1">
    <location>
        <begin position="60"/>
        <end position="83"/>
    </location>
</feature>
<evidence type="ECO:0008006" key="4">
    <source>
        <dbReference type="Google" id="ProtNLM"/>
    </source>
</evidence>
<dbReference type="PANTHER" id="PTHR42083">
    <property type="entry name" value="MARVEL DOMAIN-CONTAINING PROTEIN"/>
    <property type="match status" value="1"/>
</dbReference>